<dbReference type="RefSeq" id="WP_005522033.1">
    <property type="nucleotide sequence ID" value="NZ_CAJPQJ010000010.1"/>
</dbReference>
<dbReference type="Pfam" id="PF09424">
    <property type="entry name" value="YqeY"/>
    <property type="match status" value="1"/>
</dbReference>
<dbReference type="GO" id="GO:0016884">
    <property type="term" value="F:carbon-nitrogen ligase activity, with glutamine as amido-N-donor"/>
    <property type="evidence" value="ECO:0007669"/>
    <property type="project" value="InterPro"/>
</dbReference>
<dbReference type="EMBL" id="UARK01000001">
    <property type="protein sequence ID" value="SPW23770.1"/>
    <property type="molecule type" value="Genomic_DNA"/>
</dbReference>
<dbReference type="Gene3D" id="1.10.1510.10">
    <property type="entry name" value="Uncharacterised protein YqeY/AIM41 PF09424, N-terminal domain"/>
    <property type="match status" value="1"/>
</dbReference>
<accession>A0A6H9XK36</accession>
<gene>
    <name evidence="1" type="primary">yqeY</name>
    <name evidence="1" type="ORF">NCTC10254_00127</name>
</gene>
<comment type="caution">
    <text evidence="1">The sequence shown here is derived from an EMBL/GenBank/DDBJ whole genome shotgun (WGS) entry which is preliminary data.</text>
</comment>
<proteinExistence type="predicted"/>
<dbReference type="InterPro" id="IPR042184">
    <property type="entry name" value="YqeY/Aim41_N"/>
</dbReference>
<name>A0A6H9XK36_9CORY</name>
<dbReference type="SUPFAM" id="SSF89095">
    <property type="entry name" value="GatB/YqeY motif"/>
    <property type="match status" value="1"/>
</dbReference>
<evidence type="ECO:0000313" key="1">
    <source>
        <dbReference type="EMBL" id="SPW23770.1"/>
    </source>
</evidence>
<dbReference type="InterPro" id="IPR023168">
    <property type="entry name" value="GatB_Yqey_C_2"/>
</dbReference>
<reference evidence="1 2" key="1">
    <citation type="submission" date="2018-06" db="EMBL/GenBank/DDBJ databases">
        <authorList>
            <consortium name="Pathogen Informatics"/>
            <person name="Doyle S."/>
        </authorList>
    </citation>
    <scope>NUCLEOTIDE SEQUENCE [LARGE SCALE GENOMIC DNA]</scope>
    <source>
        <strain evidence="1 2">NCTC10254</strain>
    </source>
</reference>
<dbReference type="InterPro" id="IPR003789">
    <property type="entry name" value="Asn/Gln_tRNA_amidoTrase-B-like"/>
</dbReference>
<dbReference type="PANTHER" id="PTHR28055">
    <property type="entry name" value="ALTERED INHERITANCE OF MITOCHONDRIA PROTEIN 41, MITOCHONDRIAL"/>
    <property type="match status" value="1"/>
</dbReference>
<protein>
    <submittedName>
        <fullName evidence="1">Uncharacterized conserved protein</fullName>
    </submittedName>
</protein>
<dbReference type="InterPro" id="IPR019004">
    <property type="entry name" value="YqeY/Aim41"/>
</dbReference>
<dbReference type="Gene3D" id="1.10.10.410">
    <property type="match status" value="1"/>
</dbReference>
<dbReference type="PANTHER" id="PTHR28055:SF1">
    <property type="entry name" value="ALTERED INHERITANCE OF MITOCHONDRIA PROTEIN 41, MITOCHONDRIAL"/>
    <property type="match status" value="1"/>
</dbReference>
<dbReference type="Proteomes" id="UP000249886">
    <property type="component" value="Unassembled WGS sequence"/>
</dbReference>
<organism evidence="1 2">
    <name type="scientific">Corynebacterium matruchotii</name>
    <dbReference type="NCBI Taxonomy" id="43768"/>
    <lineage>
        <taxon>Bacteria</taxon>
        <taxon>Bacillati</taxon>
        <taxon>Actinomycetota</taxon>
        <taxon>Actinomycetes</taxon>
        <taxon>Mycobacteriales</taxon>
        <taxon>Corynebacteriaceae</taxon>
        <taxon>Corynebacterium</taxon>
    </lineage>
</organism>
<evidence type="ECO:0000313" key="2">
    <source>
        <dbReference type="Proteomes" id="UP000249886"/>
    </source>
</evidence>
<dbReference type="GeneID" id="84573401"/>
<sequence>MSNLQTQIRDDMKTAMKAHDKQRTGTLRMFLAALTAEETSGARHKLDDDEVLKVLAREIKKRKESAQVYADAGRQELADQELAEVAVLEEYQPTQLTDDEVTALVQAAITDVAAGGDISMKLMGPVMQQVTKTAAGRADGKRLSAAVRAALQ</sequence>
<dbReference type="AlphaFoldDB" id="A0A6H9XK36"/>